<sequence length="113" mass="12949">MESGRGKSSFQFSVAVAVFGALCHSDEGRISRVHVNEIIHSANSVKTDRMLYYLRCVILTKEESLNKPKEILHFANSVQNDRTFYYLRCVILTEKSQIVPHEINLIFDSCIKL</sequence>
<reference evidence="1 2" key="1">
    <citation type="submission" date="2018-04" db="EMBL/GenBank/DDBJ databases">
        <title>Genome sequencing of Flavobacterium sp. HYN0059.</title>
        <authorList>
            <person name="Yi H."/>
            <person name="Baek C."/>
        </authorList>
    </citation>
    <scope>NUCLEOTIDE SEQUENCE [LARGE SCALE GENOMIC DNA]</scope>
    <source>
        <strain evidence="1 2">HYN0059</strain>
    </source>
</reference>
<evidence type="ECO:0000313" key="2">
    <source>
        <dbReference type="Proteomes" id="UP000244929"/>
    </source>
</evidence>
<dbReference type="Proteomes" id="UP000244929">
    <property type="component" value="Chromosome"/>
</dbReference>
<evidence type="ECO:0000313" key="1">
    <source>
        <dbReference type="EMBL" id="AWH84537.1"/>
    </source>
</evidence>
<dbReference type="KEGG" id="falb:HYN59_05130"/>
<keyword evidence="2" id="KW-1185">Reference proteome</keyword>
<organism evidence="1 2">
    <name type="scientific">Flavobacterium album</name>
    <dbReference type="NCBI Taxonomy" id="2175091"/>
    <lineage>
        <taxon>Bacteria</taxon>
        <taxon>Pseudomonadati</taxon>
        <taxon>Bacteroidota</taxon>
        <taxon>Flavobacteriia</taxon>
        <taxon>Flavobacteriales</taxon>
        <taxon>Flavobacteriaceae</taxon>
        <taxon>Flavobacterium</taxon>
    </lineage>
</organism>
<protein>
    <submittedName>
        <fullName evidence="1">Uncharacterized protein</fullName>
    </submittedName>
</protein>
<dbReference type="EMBL" id="CP029186">
    <property type="protein sequence ID" value="AWH84537.1"/>
    <property type="molecule type" value="Genomic_DNA"/>
</dbReference>
<proteinExistence type="predicted"/>
<dbReference type="AlphaFoldDB" id="A0A2S1QVU3"/>
<name>A0A2S1QVU3_9FLAO</name>
<accession>A0A2S1QVU3</accession>
<gene>
    <name evidence="1" type="ORF">HYN59_05130</name>
</gene>